<feature type="domain" description="Integrase catalytic" evidence="10">
    <location>
        <begin position="775"/>
        <end position="935"/>
    </location>
</feature>
<dbReference type="InterPro" id="IPR043128">
    <property type="entry name" value="Rev_trsase/Diguanyl_cyclase"/>
</dbReference>
<evidence type="ECO:0000256" key="6">
    <source>
        <dbReference type="ARBA" id="ARBA00022801"/>
    </source>
</evidence>
<dbReference type="PANTHER" id="PTHR37984">
    <property type="entry name" value="PROTEIN CBG26694"/>
    <property type="match status" value="1"/>
</dbReference>
<dbReference type="FunFam" id="1.10.340.70:FF:000001">
    <property type="entry name" value="Retrovirus-related Pol polyprotein from transposon gypsy-like Protein"/>
    <property type="match status" value="1"/>
</dbReference>
<dbReference type="SUPFAM" id="SSF56672">
    <property type="entry name" value="DNA/RNA polymerases"/>
    <property type="match status" value="1"/>
</dbReference>
<dbReference type="PROSITE" id="PS50994">
    <property type="entry name" value="INTEGRASE"/>
    <property type="match status" value="1"/>
</dbReference>
<organism evidence="11 12">
    <name type="scientific">Trichuris muris</name>
    <name type="common">Mouse whipworm</name>
    <dbReference type="NCBI Taxonomy" id="70415"/>
    <lineage>
        <taxon>Eukaryota</taxon>
        <taxon>Metazoa</taxon>
        <taxon>Ecdysozoa</taxon>
        <taxon>Nematoda</taxon>
        <taxon>Enoplea</taxon>
        <taxon>Dorylaimia</taxon>
        <taxon>Trichinellida</taxon>
        <taxon>Trichuridae</taxon>
        <taxon>Trichuris</taxon>
    </lineage>
</organism>
<dbReference type="Pfam" id="PF00078">
    <property type="entry name" value="RVT_1"/>
    <property type="match status" value="1"/>
</dbReference>
<dbReference type="InterPro" id="IPR000477">
    <property type="entry name" value="RT_dom"/>
</dbReference>
<feature type="domain" description="Reverse transcriptase" evidence="9">
    <location>
        <begin position="239"/>
        <end position="418"/>
    </location>
</feature>
<keyword evidence="11" id="KW-1185">Reference proteome</keyword>
<dbReference type="InterPro" id="IPR043502">
    <property type="entry name" value="DNA/RNA_pol_sf"/>
</dbReference>
<keyword evidence="3" id="KW-0548">Nucleotidyltransferase</keyword>
<keyword evidence="7" id="KW-0695">RNA-directed DNA polymerase</keyword>
<dbReference type="Pfam" id="PF13975">
    <property type="entry name" value="gag-asp_proteas"/>
    <property type="match status" value="1"/>
</dbReference>
<feature type="compositionally biased region" description="Basic and acidic residues" evidence="8">
    <location>
        <begin position="1082"/>
        <end position="1100"/>
    </location>
</feature>
<dbReference type="Pfam" id="PF00665">
    <property type="entry name" value="rve"/>
    <property type="match status" value="1"/>
</dbReference>
<dbReference type="Proteomes" id="UP000046395">
    <property type="component" value="Unassembled WGS sequence"/>
</dbReference>
<proteinExistence type="predicted"/>
<accession>A0A5S6Q2M1</accession>
<dbReference type="SUPFAM" id="SSF53098">
    <property type="entry name" value="Ribonuclease H-like"/>
    <property type="match status" value="1"/>
</dbReference>
<dbReference type="FunFam" id="3.30.70.270:FF:000020">
    <property type="entry name" value="Transposon Tf2-6 polyprotein-like Protein"/>
    <property type="match status" value="1"/>
</dbReference>
<dbReference type="PANTHER" id="PTHR37984:SF5">
    <property type="entry name" value="PROTEIN NYNRIN-LIKE"/>
    <property type="match status" value="1"/>
</dbReference>
<keyword evidence="4" id="KW-0540">Nuclease</keyword>
<dbReference type="InterPro" id="IPR001584">
    <property type="entry name" value="Integrase_cat-core"/>
</dbReference>
<evidence type="ECO:0000256" key="4">
    <source>
        <dbReference type="ARBA" id="ARBA00022722"/>
    </source>
</evidence>
<dbReference type="GO" id="GO:0042575">
    <property type="term" value="C:DNA polymerase complex"/>
    <property type="evidence" value="ECO:0007669"/>
    <property type="project" value="UniProtKB-ARBA"/>
</dbReference>
<dbReference type="STRING" id="70415.A0A5S6Q2M1"/>
<dbReference type="InterPro" id="IPR050951">
    <property type="entry name" value="Retrovirus_Pol_polyprotein"/>
</dbReference>
<dbReference type="InterPro" id="IPR041588">
    <property type="entry name" value="Integrase_H2C2"/>
</dbReference>
<evidence type="ECO:0000256" key="3">
    <source>
        <dbReference type="ARBA" id="ARBA00022695"/>
    </source>
</evidence>
<dbReference type="Gene3D" id="3.10.10.10">
    <property type="entry name" value="HIV Type 1 Reverse Transcriptase, subunit A, domain 1"/>
    <property type="match status" value="1"/>
</dbReference>
<dbReference type="PROSITE" id="PS50878">
    <property type="entry name" value="RT_POL"/>
    <property type="match status" value="1"/>
</dbReference>
<evidence type="ECO:0000259" key="9">
    <source>
        <dbReference type="PROSITE" id="PS50878"/>
    </source>
</evidence>
<dbReference type="Gene3D" id="3.30.420.10">
    <property type="entry name" value="Ribonuclease H-like superfamily/Ribonuclease H"/>
    <property type="match status" value="1"/>
</dbReference>
<keyword evidence="6" id="KW-0378">Hydrolase</keyword>
<evidence type="ECO:0000256" key="5">
    <source>
        <dbReference type="ARBA" id="ARBA00022759"/>
    </source>
</evidence>
<dbReference type="GO" id="GO:0003676">
    <property type="term" value="F:nucleic acid binding"/>
    <property type="evidence" value="ECO:0007669"/>
    <property type="project" value="InterPro"/>
</dbReference>
<evidence type="ECO:0000313" key="12">
    <source>
        <dbReference type="WBParaSite" id="TMUE_0000001481.1"/>
    </source>
</evidence>
<dbReference type="InterPro" id="IPR012337">
    <property type="entry name" value="RNaseH-like_sf"/>
</dbReference>
<evidence type="ECO:0000259" key="10">
    <source>
        <dbReference type="PROSITE" id="PS50994"/>
    </source>
</evidence>
<dbReference type="GO" id="GO:0016787">
    <property type="term" value="F:hydrolase activity"/>
    <property type="evidence" value="ECO:0007669"/>
    <property type="project" value="UniProtKB-KW"/>
</dbReference>
<keyword evidence="5" id="KW-0255">Endonuclease</keyword>
<dbReference type="FunFam" id="3.30.420.10:FF:000032">
    <property type="entry name" value="Retrovirus-related Pol polyprotein from transposon 297-like Protein"/>
    <property type="match status" value="1"/>
</dbReference>
<dbReference type="FunFam" id="3.10.20.370:FF:000001">
    <property type="entry name" value="Retrovirus-related Pol polyprotein from transposon 17.6-like protein"/>
    <property type="match status" value="1"/>
</dbReference>
<dbReference type="SUPFAM" id="SSF50630">
    <property type="entry name" value="Acid proteases"/>
    <property type="match status" value="1"/>
</dbReference>
<name>A0A5S6Q2M1_TRIMR</name>
<evidence type="ECO:0000256" key="8">
    <source>
        <dbReference type="SAM" id="MobiDB-lite"/>
    </source>
</evidence>
<dbReference type="GO" id="GO:0015074">
    <property type="term" value="P:DNA integration"/>
    <property type="evidence" value="ECO:0007669"/>
    <property type="project" value="InterPro"/>
</dbReference>
<reference evidence="12" key="1">
    <citation type="submission" date="2019-12" db="UniProtKB">
        <authorList>
            <consortium name="WormBaseParasite"/>
        </authorList>
    </citation>
    <scope>IDENTIFICATION</scope>
</reference>
<dbReference type="InterPro" id="IPR041373">
    <property type="entry name" value="RT_RNaseH"/>
</dbReference>
<feature type="region of interest" description="Disordered" evidence="8">
    <location>
        <begin position="1065"/>
        <end position="1123"/>
    </location>
</feature>
<dbReference type="InterPro" id="IPR036397">
    <property type="entry name" value="RNaseH_sf"/>
</dbReference>
<dbReference type="AlphaFoldDB" id="A0A5S6Q2M1"/>
<evidence type="ECO:0000256" key="2">
    <source>
        <dbReference type="ARBA" id="ARBA00022679"/>
    </source>
</evidence>
<evidence type="ECO:0000256" key="7">
    <source>
        <dbReference type="ARBA" id="ARBA00022918"/>
    </source>
</evidence>
<dbReference type="CDD" id="cd00303">
    <property type="entry name" value="retropepsin_like"/>
    <property type="match status" value="1"/>
</dbReference>
<dbReference type="Pfam" id="PF17917">
    <property type="entry name" value="RT_RNaseH"/>
    <property type="match status" value="1"/>
</dbReference>
<dbReference type="Pfam" id="PF17921">
    <property type="entry name" value="Integrase_H2C2"/>
    <property type="match status" value="1"/>
</dbReference>
<dbReference type="GO" id="GO:0004519">
    <property type="term" value="F:endonuclease activity"/>
    <property type="evidence" value="ECO:0007669"/>
    <property type="project" value="UniProtKB-KW"/>
</dbReference>
<dbReference type="CDD" id="cd01647">
    <property type="entry name" value="RT_LTR"/>
    <property type="match status" value="1"/>
</dbReference>
<protein>
    <recommendedName>
        <fullName evidence="1">RNA-directed DNA polymerase</fullName>
        <ecNumber evidence="1">2.7.7.49</ecNumber>
    </recommendedName>
</protein>
<dbReference type="CDD" id="cd09274">
    <property type="entry name" value="RNase_HI_RT_Ty3"/>
    <property type="match status" value="1"/>
</dbReference>
<dbReference type="WBParaSite" id="TMUE_0000001481.1">
    <property type="protein sequence ID" value="TMUE_0000001481.1"/>
    <property type="gene ID" value="WBGene00297374"/>
</dbReference>
<dbReference type="Gene3D" id="2.40.70.10">
    <property type="entry name" value="Acid Proteases"/>
    <property type="match status" value="1"/>
</dbReference>
<keyword evidence="2" id="KW-0808">Transferase</keyword>
<dbReference type="EC" id="2.7.7.49" evidence="1"/>
<sequence>MVAAKRLITGFPCFRGFRHPNWQGRHDSDRALLDSGSSVSLICRDALRDHGNDLSSSSVTLMTASGQSLTALGSTVLNVQIGSLNCSQNFLVMHQLVTDVILGTDFLAAHQVCIDVARRIAFGPKLGRLCLGNSTSQRMSESRLACVRSVPNPDEEEDTLASNAIPFTNGRPSEYDLPTCPQQYADTVRRFAHVFTTIPGTTTLAEHKIWTRGPPVKIPPRRIPERYQAEVRRQLHAMLEQGIIERSNSPWMAPAVYTLKPSGEVRICVDYRELNKRTRKDAYPLPLPDDVFDRITDAKIFSTLDMQSGFWQIPVSPQDMDKTAFSPGPGMGLYQFKRMPFGLTGAPSTFQRMMDTILNGLDFVAVYLDDIIIFSPDHRTHALHLQAVLQKLADAGLTLRGSKCRIGVTAVQYLGHVFSANGIAPNPSKVAVIESWPVPSDKKALKRFLGLTSYYRRFVAGYATISEPLYNLLREGTTFQWTNTCQIAFDDLKKRLTTAPFLTPPNFHRPFELMTDASDTGLGAVLEQQGRVVAFASRSLKRSERNYSAIEKECLGIVFALKSFRHYLLGRPFTIFTDHAPLQWLAAQKMEGRLARWALAIQEYDYVIKYRPGHINANADALSRIEDTCAATSVTSEISMETLRLEQQRDPMLRAIKEALDGNIPLTSRSGIPRRLRQVRRQLNVADGIVVRTLQPRYARETIRVVVVPSRLRHHFLRAAHDVRAAGHLGVSKTLAKLAAMAYWPGMSKDVENYCKSCTDCQRTKLPLTPPVPLQPSSPVGRPWERIGVDVLEVPMSLQGHKYLLVVQDYFTKWLEAIPLKNQTTATIARELTALFCRMGIPAVLHSDQGANFESDLLHHVLRSFGVKKTRTTPYHPQSDGLVERANRSLLQMFRTYVRNDSDWEEHLPLLLYAYRTATHASTGNTPFALMFGRRPKALPIVPVLQSPWHYSVNNWSTSLQETMLRLQAFAQKHQTAASEQQRYHYDFRAACRPEFAPGTQVWLWFPRRSKLQPQWQEGWSVVEMLSPTTAKVRRDNGTHKIVHVNRLQPRTIRTPTEVEMHTEDLIEDNAPESSEPPGEVTKQRRNPDRQRRPPPRFRDYIFSSSGRAFPGEGGICSTIYSG</sequence>
<evidence type="ECO:0000256" key="1">
    <source>
        <dbReference type="ARBA" id="ARBA00012493"/>
    </source>
</evidence>
<evidence type="ECO:0000313" key="11">
    <source>
        <dbReference type="Proteomes" id="UP000046395"/>
    </source>
</evidence>
<dbReference type="GO" id="GO:0003964">
    <property type="term" value="F:RNA-directed DNA polymerase activity"/>
    <property type="evidence" value="ECO:0007669"/>
    <property type="project" value="UniProtKB-KW"/>
</dbReference>
<dbReference type="Gene3D" id="1.10.340.70">
    <property type="match status" value="1"/>
</dbReference>
<dbReference type="InterPro" id="IPR021109">
    <property type="entry name" value="Peptidase_aspartic_dom_sf"/>
</dbReference>
<dbReference type="Gene3D" id="3.30.70.270">
    <property type="match status" value="2"/>
</dbReference>